<evidence type="ECO:0000259" key="5">
    <source>
        <dbReference type="PROSITE" id="PS51857"/>
    </source>
</evidence>
<proteinExistence type="inferred from homology"/>
<dbReference type="InterPro" id="IPR011129">
    <property type="entry name" value="CSD"/>
</dbReference>
<dbReference type="GO" id="GO:0005634">
    <property type="term" value="C:nucleus"/>
    <property type="evidence" value="ECO:0007669"/>
    <property type="project" value="TreeGrafter"/>
</dbReference>
<feature type="compositionally biased region" description="Basic and acidic residues" evidence="4">
    <location>
        <begin position="21"/>
        <end position="45"/>
    </location>
</feature>
<dbReference type="InterPro" id="IPR001878">
    <property type="entry name" value="Znf_CCHC"/>
</dbReference>
<evidence type="ECO:0000313" key="6">
    <source>
        <dbReference type="EMBL" id="MBW18418.1"/>
    </source>
</evidence>
<evidence type="ECO:0000256" key="1">
    <source>
        <dbReference type="ARBA" id="ARBA00004496"/>
    </source>
</evidence>
<feature type="compositionally biased region" description="Polar residues" evidence="4">
    <location>
        <begin position="46"/>
        <end position="56"/>
    </location>
</feature>
<feature type="domain" description="CSD" evidence="5">
    <location>
        <begin position="71"/>
        <end position="136"/>
    </location>
</feature>
<sequence>MSENNTENNQLSTAPSNGVHLGDDKVKSKFIHLKDPVETINEKPNKNGNDSLSSNDGENLRPENEELPEGVREGICKWFNSKKGFGFVTPDDGGKDVFVHQRVIKKDGFRSLRENEHVEFTCHESDKGLEATLVTGPRGQYCKGSKKAYPQKKLRCYNCGDFANHIAAKCTLSPQPKRCHSCKDPNHLIADCTQIQNKEPVINKFTKTPRKKSERQKPRPKSKPEDGSVDEQQQSTILPNQNGDEINDKQD</sequence>
<organism evidence="6">
    <name type="scientific">Melanaphis sacchari</name>
    <dbReference type="NCBI Taxonomy" id="742174"/>
    <lineage>
        <taxon>Eukaryota</taxon>
        <taxon>Metazoa</taxon>
        <taxon>Ecdysozoa</taxon>
        <taxon>Arthropoda</taxon>
        <taxon>Hexapoda</taxon>
        <taxon>Insecta</taxon>
        <taxon>Pterygota</taxon>
        <taxon>Neoptera</taxon>
        <taxon>Paraneoptera</taxon>
        <taxon>Hemiptera</taxon>
        <taxon>Sternorrhyncha</taxon>
        <taxon>Aphidomorpha</taxon>
        <taxon>Aphidoidea</taxon>
        <taxon>Aphididae</taxon>
        <taxon>Aphidini</taxon>
        <taxon>Melanaphis</taxon>
    </lineage>
</organism>
<dbReference type="PANTHER" id="PTHR46109:SF1">
    <property type="entry name" value="PROTEIN LIN-28 HOMOLOG"/>
    <property type="match status" value="1"/>
</dbReference>
<dbReference type="PANTHER" id="PTHR46109">
    <property type="entry name" value="PROTEIN LIN-28"/>
    <property type="match status" value="1"/>
</dbReference>
<comment type="subcellular location">
    <subcellularLocation>
        <location evidence="1">Cytoplasm</location>
    </subcellularLocation>
</comment>
<evidence type="ECO:0000256" key="4">
    <source>
        <dbReference type="SAM" id="MobiDB-lite"/>
    </source>
</evidence>
<feature type="region of interest" description="Disordered" evidence="4">
    <location>
        <begin position="1"/>
        <end position="67"/>
    </location>
</feature>
<dbReference type="OrthoDB" id="422005at2759"/>
<dbReference type="PROSITE" id="PS51857">
    <property type="entry name" value="CSD_2"/>
    <property type="match status" value="1"/>
</dbReference>
<dbReference type="SMART" id="SM00357">
    <property type="entry name" value="CSP"/>
    <property type="match status" value="1"/>
</dbReference>
<dbReference type="GO" id="GO:0008270">
    <property type="term" value="F:zinc ion binding"/>
    <property type="evidence" value="ECO:0007669"/>
    <property type="project" value="InterPro"/>
</dbReference>
<dbReference type="GO" id="GO:0031054">
    <property type="term" value="P:pre-miRNA processing"/>
    <property type="evidence" value="ECO:0007669"/>
    <property type="project" value="TreeGrafter"/>
</dbReference>
<dbReference type="CDD" id="cd04458">
    <property type="entry name" value="CSP_CDS"/>
    <property type="match status" value="1"/>
</dbReference>
<dbReference type="SUPFAM" id="SSF50249">
    <property type="entry name" value="Nucleic acid-binding proteins"/>
    <property type="match status" value="1"/>
</dbReference>
<dbReference type="SMART" id="SM00343">
    <property type="entry name" value="ZnF_C2HC"/>
    <property type="match status" value="2"/>
</dbReference>
<feature type="compositionally biased region" description="Polar residues" evidence="4">
    <location>
        <begin position="230"/>
        <end position="244"/>
    </location>
</feature>
<feature type="compositionally biased region" description="Basic and acidic residues" evidence="4">
    <location>
        <begin position="58"/>
        <end position="67"/>
    </location>
</feature>
<dbReference type="Gene3D" id="2.40.50.140">
    <property type="entry name" value="Nucleic acid-binding proteins"/>
    <property type="match status" value="1"/>
</dbReference>
<reference evidence="6" key="1">
    <citation type="submission" date="2017-10" db="EMBL/GenBank/DDBJ databases">
        <title>Transcriptome Assembly of Sugarcane Aphid Adults.</title>
        <authorList>
            <person name="Scully E.D."/>
            <person name="Palmer N.A."/>
            <person name="Geib S.M."/>
            <person name="Sarath G."/>
            <person name="Sattler S.E."/>
        </authorList>
    </citation>
    <scope>NUCLEOTIDE SEQUENCE</scope>
    <source>
        <tissue evidence="6">Whole body</tissue>
    </source>
</reference>
<dbReference type="InterPro" id="IPR002059">
    <property type="entry name" value="CSP_DNA-bd"/>
</dbReference>
<dbReference type="InterPro" id="IPR036875">
    <property type="entry name" value="Znf_CCHC_sf"/>
</dbReference>
<feature type="compositionally biased region" description="Basic residues" evidence="4">
    <location>
        <begin position="207"/>
        <end position="221"/>
    </location>
</feature>
<dbReference type="AlphaFoldDB" id="A0A2H8TZ37"/>
<dbReference type="SUPFAM" id="SSF57756">
    <property type="entry name" value="Retrovirus zinc finger-like domains"/>
    <property type="match status" value="1"/>
</dbReference>
<dbReference type="Gene3D" id="4.10.60.10">
    <property type="entry name" value="Zinc finger, CCHC-type"/>
    <property type="match status" value="1"/>
</dbReference>
<dbReference type="InterPro" id="IPR051373">
    <property type="entry name" value="Lin-28_RNA-binding"/>
</dbReference>
<dbReference type="GO" id="GO:0005737">
    <property type="term" value="C:cytoplasm"/>
    <property type="evidence" value="ECO:0007669"/>
    <property type="project" value="UniProtKB-SubCell"/>
</dbReference>
<dbReference type="EMBL" id="GFXV01006613">
    <property type="protein sequence ID" value="MBW18418.1"/>
    <property type="molecule type" value="Transcribed_RNA"/>
</dbReference>
<gene>
    <name evidence="6" type="primary">lin-28_0</name>
</gene>
<dbReference type="GO" id="GO:0003729">
    <property type="term" value="F:mRNA binding"/>
    <property type="evidence" value="ECO:0007669"/>
    <property type="project" value="TreeGrafter"/>
</dbReference>
<dbReference type="InterPro" id="IPR012340">
    <property type="entry name" value="NA-bd_OB-fold"/>
</dbReference>
<dbReference type="PRINTS" id="PR00050">
    <property type="entry name" value="COLDSHOCK"/>
</dbReference>
<evidence type="ECO:0000256" key="2">
    <source>
        <dbReference type="ARBA" id="ARBA00008840"/>
    </source>
</evidence>
<protein>
    <submittedName>
        <fullName evidence="6">Protein lin-28</fullName>
    </submittedName>
</protein>
<feature type="region of interest" description="Disordered" evidence="4">
    <location>
        <begin position="201"/>
        <end position="251"/>
    </location>
</feature>
<comment type="similarity">
    <text evidence="2">Belongs to the lin-28 family.</text>
</comment>
<feature type="compositionally biased region" description="Polar residues" evidence="4">
    <location>
        <begin position="1"/>
        <end position="16"/>
    </location>
</feature>
<accession>A0A2H8TZ37</accession>
<dbReference type="Pfam" id="PF00313">
    <property type="entry name" value="CSD"/>
    <property type="match status" value="1"/>
</dbReference>
<name>A0A2H8TZ37_9HEMI</name>
<evidence type="ECO:0000256" key="3">
    <source>
        <dbReference type="ARBA" id="ARBA00022490"/>
    </source>
</evidence>
<keyword evidence="3" id="KW-0963">Cytoplasm</keyword>